<comment type="caution">
    <text evidence="4">The sequence shown here is derived from an EMBL/GenBank/DDBJ whole genome shotgun (WGS) entry which is preliminary data.</text>
</comment>
<protein>
    <submittedName>
        <fullName evidence="4">Uncharacterized protein</fullName>
    </submittedName>
</protein>
<proteinExistence type="predicted"/>
<reference evidence="4" key="1">
    <citation type="submission" date="2023-07" db="EMBL/GenBank/DDBJ databases">
        <title>draft genome sequence of fig (Ficus carica).</title>
        <authorList>
            <person name="Takahashi T."/>
            <person name="Nishimura K."/>
        </authorList>
    </citation>
    <scope>NUCLEOTIDE SEQUENCE</scope>
</reference>
<feature type="domain" description="DUF936" evidence="2">
    <location>
        <begin position="4"/>
        <end position="122"/>
    </location>
</feature>
<organism evidence="4 5">
    <name type="scientific">Ficus carica</name>
    <name type="common">Common fig</name>
    <dbReference type="NCBI Taxonomy" id="3494"/>
    <lineage>
        <taxon>Eukaryota</taxon>
        <taxon>Viridiplantae</taxon>
        <taxon>Streptophyta</taxon>
        <taxon>Embryophyta</taxon>
        <taxon>Tracheophyta</taxon>
        <taxon>Spermatophyta</taxon>
        <taxon>Magnoliopsida</taxon>
        <taxon>eudicotyledons</taxon>
        <taxon>Gunneridae</taxon>
        <taxon>Pentapetalae</taxon>
        <taxon>rosids</taxon>
        <taxon>fabids</taxon>
        <taxon>Rosales</taxon>
        <taxon>Moraceae</taxon>
        <taxon>Ficeae</taxon>
        <taxon>Ficus</taxon>
    </lineage>
</organism>
<dbReference type="Proteomes" id="UP001187192">
    <property type="component" value="Unassembled WGS sequence"/>
</dbReference>
<evidence type="ECO:0000256" key="1">
    <source>
        <dbReference type="SAM" id="MobiDB-lite"/>
    </source>
</evidence>
<evidence type="ECO:0000259" key="3">
    <source>
        <dbReference type="Pfam" id="PF21647"/>
    </source>
</evidence>
<sequence length="572" mass="62840">MEILSTGVLVKLLERMRTEKTPPNDDGEPKLLQIRSIVPVLAEGDDDLWPKQGFYLEVSDSSHALYVSLPHEQDDMVLCDELRLGQLIFVDKIEKGSPVPVLRGIRPVPGRFPCVGKPEDLVSMVSEVKKKPRERFCSLSASRAGLNGSGREGCKSGNGRVNSHVSNVMKGDCDSASTMSPSGSAPPIKRRSWNGVGASGYLVSSKPGMKPPARRRSACASLIQSGKYDSSGGNSSSKTKPSKLVKSSNNSRTCIKSARNCEESLNPTVTFSYVNNKELAECRTPWNSLPRNLVKLGKDMERCRDAALLASAEALQEASAAERLLKCLNTYSELKSSKEKEKHKSVFMFFKLEEDLAQTRLIIQQLTNTSPLGANATDQNNRKSSAETLKLAVERQKNAGLWIKAALASDLSPKSVPSFPTNATKRTSTACASKTKDTTIVGDQVGIETEKDNSQDWIKGSALCAALELTNSLDRECRRWFLGYAEKYLEEVKSKMCMECSDIEVGEMMCRIKKVSDWLEAILEKGSEFPKLGNEDSEVAVACGRLRNKVYEVLLKHVERTALALGTHEYNG</sequence>
<dbReference type="EMBL" id="BTGU01000007">
    <property type="protein sequence ID" value="GMN37885.1"/>
    <property type="molecule type" value="Genomic_DNA"/>
</dbReference>
<dbReference type="Pfam" id="PF21647">
    <property type="entry name" value="DUF6857"/>
    <property type="match status" value="1"/>
</dbReference>
<dbReference type="AlphaFoldDB" id="A0AA88CZE9"/>
<evidence type="ECO:0000313" key="5">
    <source>
        <dbReference type="Proteomes" id="UP001187192"/>
    </source>
</evidence>
<dbReference type="InterPro" id="IPR048297">
    <property type="entry name" value="DUF936_dom_pln"/>
</dbReference>
<name>A0AA88CZE9_FICCA</name>
<dbReference type="InterPro" id="IPR010341">
    <property type="entry name" value="DUF936_pln"/>
</dbReference>
<accession>A0AA88CZE9</accession>
<dbReference type="InterPro" id="IPR049172">
    <property type="entry name" value="DUF6857_pln"/>
</dbReference>
<gene>
    <name evidence="4" type="ORF">TIFTF001_007188</name>
</gene>
<dbReference type="Pfam" id="PF06075">
    <property type="entry name" value="DUF936"/>
    <property type="match status" value="1"/>
</dbReference>
<evidence type="ECO:0000259" key="2">
    <source>
        <dbReference type="Pfam" id="PF06075"/>
    </source>
</evidence>
<feature type="domain" description="DUF6857" evidence="3">
    <location>
        <begin position="274"/>
        <end position="564"/>
    </location>
</feature>
<evidence type="ECO:0000313" key="4">
    <source>
        <dbReference type="EMBL" id="GMN37885.1"/>
    </source>
</evidence>
<feature type="region of interest" description="Disordered" evidence="1">
    <location>
        <begin position="225"/>
        <end position="251"/>
    </location>
</feature>
<keyword evidence="5" id="KW-1185">Reference proteome</keyword>
<dbReference type="PANTHER" id="PTHR31928:SF12">
    <property type="entry name" value="DUF3741 DOMAIN-CONTAINING PROTEIN"/>
    <property type="match status" value="1"/>
</dbReference>
<dbReference type="PANTHER" id="PTHR31928">
    <property type="entry name" value="EXPRESSED PROTEIN"/>
    <property type="match status" value="1"/>
</dbReference>